<dbReference type="OrthoDB" id="10546335at2759"/>
<evidence type="ECO:0000313" key="1">
    <source>
        <dbReference type="EMBL" id="PVU96741.1"/>
    </source>
</evidence>
<dbReference type="Proteomes" id="UP000245383">
    <property type="component" value="Unassembled WGS sequence"/>
</dbReference>
<keyword evidence="2" id="KW-1185">Reference proteome</keyword>
<accession>A0A2T9YWM4</accession>
<protein>
    <submittedName>
        <fullName evidence="1">Uncharacterized protein</fullName>
    </submittedName>
</protein>
<proteinExistence type="predicted"/>
<dbReference type="EMBL" id="MBFR01000025">
    <property type="protein sequence ID" value="PVU96741.1"/>
    <property type="molecule type" value="Genomic_DNA"/>
</dbReference>
<sequence>MLKNFNSVATKLSKNNQIIKRGFFVAGNGLFTRLDNRVKSGASILQDAGNETYLESFKNTSDVELQQDLPGDEVFCGSNNTYRDFVDKGIIGTLADEIPK</sequence>
<organism evidence="1 2">
    <name type="scientific">Smittium simulii</name>
    <dbReference type="NCBI Taxonomy" id="133385"/>
    <lineage>
        <taxon>Eukaryota</taxon>
        <taxon>Fungi</taxon>
        <taxon>Fungi incertae sedis</taxon>
        <taxon>Zoopagomycota</taxon>
        <taxon>Kickxellomycotina</taxon>
        <taxon>Harpellomycetes</taxon>
        <taxon>Harpellales</taxon>
        <taxon>Legeriomycetaceae</taxon>
        <taxon>Smittium</taxon>
    </lineage>
</organism>
<name>A0A2T9YWM4_9FUNG</name>
<comment type="caution">
    <text evidence="1">The sequence shown here is derived from an EMBL/GenBank/DDBJ whole genome shotgun (WGS) entry which is preliminary data.</text>
</comment>
<reference evidence="1 2" key="1">
    <citation type="journal article" date="2018" name="MBio">
        <title>Comparative Genomics Reveals the Core Gene Toolbox for the Fungus-Insect Symbiosis.</title>
        <authorList>
            <person name="Wang Y."/>
            <person name="Stata M."/>
            <person name="Wang W."/>
            <person name="Stajich J.E."/>
            <person name="White M.M."/>
            <person name="Moncalvo J.M."/>
        </authorList>
    </citation>
    <scope>NUCLEOTIDE SEQUENCE [LARGE SCALE GENOMIC DNA]</scope>
    <source>
        <strain evidence="1 2">SWE-8-4</strain>
    </source>
</reference>
<dbReference type="AlphaFoldDB" id="A0A2T9YWM4"/>
<evidence type="ECO:0000313" key="2">
    <source>
        <dbReference type="Proteomes" id="UP000245383"/>
    </source>
</evidence>
<gene>
    <name evidence="1" type="ORF">BB561_001001</name>
</gene>